<evidence type="ECO:0000256" key="2">
    <source>
        <dbReference type="SAM" id="MobiDB-lite"/>
    </source>
</evidence>
<feature type="region of interest" description="Disordered" evidence="2">
    <location>
        <begin position="663"/>
        <end position="691"/>
    </location>
</feature>
<dbReference type="InterPro" id="IPR053210">
    <property type="entry name" value="ANKRD12"/>
</dbReference>
<dbReference type="InterPro" id="IPR036770">
    <property type="entry name" value="Ankyrin_rpt-contain_sf"/>
</dbReference>
<dbReference type="Pfam" id="PF00023">
    <property type="entry name" value="Ank"/>
    <property type="match status" value="1"/>
</dbReference>
<evidence type="ECO:0000313" key="4">
    <source>
        <dbReference type="Proteomes" id="UP001642483"/>
    </source>
</evidence>
<feature type="compositionally biased region" description="Basic and acidic residues" evidence="2">
    <location>
        <begin position="665"/>
        <end position="682"/>
    </location>
</feature>
<feature type="region of interest" description="Disordered" evidence="2">
    <location>
        <begin position="229"/>
        <end position="376"/>
    </location>
</feature>
<feature type="region of interest" description="Disordered" evidence="2">
    <location>
        <begin position="1"/>
        <end position="44"/>
    </location>
</feature>
<feature type="compositionally biased region" description="Basic and acidic residues" evidence="2">
    <location>
        <begin position="182"/>
        <end position="204"/>
    </location>
</feature>
<dbReference type="Gene3D" id="1.25.40.20">
    <property type="entry name" value="Ankyrin repeat-containing domain"/>
    <property type="match status" value="1"/>
</dbReference>
<feature type="compositionally biased region" description="Polar residues" evidence="2">
    <location>
        <begin position="348"/>
        <end position="365"/>
    </location>
</feature>
<dbReference type="InterPro" id="IPR002110">
    <property type="entry name" value="Ankyrin_rpt"/>
</dbReference>
<evidence type="ECO:0000256" key="1">
    <source>
        <dbReference type="PROSITE-ProRule" id="PRU00023"/>
    </source>
</evidence>
<accession>A0ABP0FSN8</accession>
<feature type="compositionally biased region" description="Basic and acidic residues" evidence="2">
    <location>
        <begin position="27"/>
        <end position="41"/>
    </location>
</feature>
<feature type="compositionally biased region" description="Basic and acidic residues" evidence="2">
    <location>
        <begin position="730"/>
        <end position="743"/>
    </location>
</feature>
<dbReference type="EMBL" id="CAWYQH010000096">
    <property type="protein sequence ID" value="CAK8682661.1"/>
    <property type="molecule type" value="Genomic_DNA"/>
</dbReference>
<feature type="repeat" description="ANK" evidence="1">
    <location>
        <begin position="38"/>
        <end position="70"/>
    </location>
</feature>
<keyword evidence="1" id="KW-0040">ANK repeat</keyword>
<gene>
    <name evidence="3" type="ORF">CVLEPA_LOCUS13307</name>
</gene>
<sequence length="1462" mass="162822">MQMTASENTEQTSNPPSAVKKTPSGSGRKDKVNKRNERGETPLHLATIRGELPLIMDLIKQGADINVQDYAGWTPLHEACNHGFHDIAKFLLEAGATVNSKGLDNDYPLHDAVINEHVDLVELLLKHGANPLLSNKHGERPLDMTENEEILRMMQSEIISSDESERTFSPAPLTVENQPKPFKADEKSSRTRLTSDSDQSDKSKPKSSKASTSTASRELFKQFNTKKLLSSSDSDDSEDNIPLSHRKKSLGISHPKNSILSSFDGQTSTSFGFGNNKLKSSRKQKRLFSTESSDSTDSEKKSHRFRPLPDFKQNRKPSLSSDDEMSSSRSQSLHKPNEKLNFKDIFTSRKSSTSTMLKTPSTLGSESKPEEPDVYDFSPNADDFLSESDGISLKPENRSLSKWDNLATSKSKFSKQTSPFSRKPSSLFTSKTDVKKHQRQNEDHTRLKEAIDMDSEKDEKRTVLIKPVMQYTHETSEMMFDRLFKSPEKDKESTTTHEKVFEPVKIEGRSSCNPTISKPLFVQATKSLNQPIAFTSTVTLQTKSLPTFGTFLSSAAVSTTDRSKTFSPSFPFSGRSFVASSEVNVTKLPAVKVKTPPTSSNVNVHAAISLSCNSDIPKSESSESASCKLPILDINENKVKPQTPEIHFSKIVYVPHSSTLQSCDVKAEEPSKPPSLERKIETKLPQSDQNSELCSPMEIKTLKKLTKTEFKEKLSKTFSDPVKKPSIKPSMKDAKSVSVDSKKIVQPPQKISSPSKRDLKNEQKKISLTSAKESNFLNDIESISRQRMKDKQSKLKRKKLLQQRKNKQSPTIKLDEKKPLIKPDVKLSDTDAWSSAPNDKCKLQHKPQFQRSVSKKGVEVGGDMIASLVSSQKDDVLMSPLTCITPSKEDVSLVISQDLVEERLDSDSWLDTKSTPVTCECAASLSHEESALTVTDGTKTSVFCSTKPHPSTSTLTSLHAANTANSYSGSSTTFVSSSSACTPLVFIDASTSLVSSGISHVGEPIPAVSAAFNTFASIVNTNGATLSTSSTLSSIDNLHTSAEQNSVSFYPLLPENHQVEKDNQAFFCKPSTVCLPEIVPVNTEGVIIPVISKNMSEPTHNFNPLRVVTTTTSTLPPVVCSTGSQPVAIAGTSATASLQDLQESLKFDQSDVTRFSEDESNSEMEKQTAEKNVDLSSGECAKSITDEEKMLQDYIQQRVSLAKILFETKRKKLPVYIPRNELEKKKDPAVDKLNVYEERAAIQKQMYEKRKKITTVIPQAPQYYWEYMTFTGGYLLNGSRESHLSVPVLAPPPSLCEPMIGLFNAHEEQRVRLRVQHAIQREKLIMSCEQEIMRVHCRAARTVHNQQVPFSACAVLMDNEVYNMPRTTSENEVGKPSIRDRYNARMFISWLQDVDDKYEKMKSALLARQKHEAEAMFAVQKTEWILKRQEVEHSQWTVKLEDVNEVYVPIVNIADDFDLLPA</sequence>
<feature type="region of interest" description="Disordered" evidence="2">
    <location>
        <begin position="785"/>
        <end position="820"/>
    </location>
</feature>
<dbReference type="Proteomes" id="UP001642483">
    <property type="component" value="Unassembled WGS sequence"/>
</dbReference>
<dbReference type="PROSITE" id="PS50297">
    <property type="entry name" value="ANK_REP_REGION"/>
    <property type="match status" value="3"/>
</dbReference>
<feature type="region of interest" description="Disordered" evidence="2">
    <location>
        <begin position="160"/>
        <end position="217"/>
    </location>
</feature>
<feature type="compositionally biased region" description="Polar residues" evidence="2">
    <location>
        <begin position="411"/>
        <end position="431"/>
    </location>
</feature>
<dbReference type="PROSITE" id="PS50088">
    <property type="entry name" value="ANK_REPEAT"/>
    <property type="match status" value="3"/>
</dbReference>
<dbReference type="PRINTS" id="PR01415">
    <property type="entry name" value="ANKYRIN"/>
</dbReference>
<dbReference type="SUPFAM" id="SSF48403">
    <property type="entry name" value="Ankyrin repeat"/>
    <property type="match status" value="1"/>
</dbReference>
<dbReference type="Pfam" id="PF12796">
    <property type="entry name" value="Ank_2"/>
    <property type="match status" value="1"/>
</dbReference>
<protein>
    <recommendedName>
        <fullName evidence="5">Ankyrin repeat domain-containing protein 12</fullName>
    </recommendedName>
</protein>
<feature type="region of interest" description="Disordered" evidence="2">
    <location>
        <begin position="411"/>
        <end position="444"/>
    </location>
</feature>
<dbReference type="PANTHER" id="PTHR24149">
    <property type="entry name" value="ANKYRIN REPEAT DOMAIN-CONTAINING PROTEIN 12"/>
    <property type="match status" value="1"/>
</dbReference>
<feature type="compositionally biased region" description="Basic and acidic residues" evidence="2">
    <location>
        <begin position="432"/>
        <end position="444"/>
    </location>
</feature>
<feature type="region of interest" description="Disordered" evidence="2">
    <location>
        <begin position="713"/>
        <end position="762"/>
    </location>
</feature>
<feature type="region of interest" description="Disordered" evidence="2">
    <location>
        <begin position="1151"/>
        <end position="1170"/>
    </location>
</feature>
<evidence type="ECO:0008006" key="5">
    <source>
        <dbReference type="Google" id="ProtNLM"/>
    </source>
</evidence>
<feature type="compositionally biased region" description="Polar residues" evidence="2">
    <location>
        <begin position="255"/>
        <end position="273"/>
    </location>
</feature>
<keyword evidence="4" id="KW-1185">Reference proteome</keyword>
<feature type="compositionally biased region" description="Polar residues" evidence="2">
    <location>
        <begin position="1"/>
        <end position="16"/>
    </location>
</feature>
<name>A0ABP0FSN8_CLALP</name>
<organism evidence="3 4">
    <name type="scientific">Clavelina lepadiformis</name>
    <name type="common">Light-bulb sea squirt</name>
    <name type="synonym">Ascidia lepadiformis</name>
    <dbReference type="NCBI Taxonomy" id="159417"/>
    <lineage>
        <taxon>Eukaryota</taxon>
        <taxon>Metazoa</taxon>
        <taxon>Chordata</taxon>
        <taxon>Tunicata</taxon>
        <taxon>Ascidiacea</taxon>
        <taxon>Aplousobranchia</taxon>
        <taxon>Clavelinidae</taxon>
        <taxon>Clavelina</taxon>
    </lineage>
</organism>
<feature type="repeat" description="ANK" evidence="1">
    <location>
        <begin position="71"/>
        <end position="103"/>
    </location>
</feature>
<dbReference type="SMART" id="SM00248">
    <property type="entry name" value="ANK"/>
    <property type="match status" value="3"/>
</dbReference>
<reference evidence="3 4" key="1">
    <citation type="submission" date="2024-02" db="EMBL/GenBank/DDBJ databases">
        <authorList>
            <person name="Daric V."/>
            <person name="Darras S."/>
        </authorList>
    </citation>
    <scope>NUCLEOTIDE SEQUENCE [LARGE SCALE GENOMIC DNA]</scope>
</reference>
<dbReference type="PANTHER" id="PTHR24149:SF14">
    <property type="entry name" value="ANKYRIN REPEAT DOMAIN 12"/>
    <property type="match status" value="1"/>
</dbReference>
<proteinExistence type="predicted"/>
<evidence type="ECO:0000313" key="3">
    <source>
        <dbReference type="EMBL" id="CAK8682661.1"/>
    </source>
</evidence>
<comment type="caution">
    <text evidence="3">The sequence shown here is derived from an EMBL/GenBank/DDBJ whole genome shotgun (WGS) entry which is preliminary data.</text>
</comment>
<feature type="compositionally biased region" description="Basic residues" evidence="2">
    <location>
        <begin position="794"/>
        <end position="807"/>
    </location>
</feature>
<feature type="repeat" description="ANK" evidence="1">
    <location>
        <begin position="104"/>
        <end position="136"/>
    </location>
</feature>